<proteinExistence type="predicted"/>
<protein>
    <submittedName>
        <fullName evidence="2">Uncharacterized protein</fullName>
    </submittedName>
</protein>
<evidence type="ECO:0000313" key="3">
    <source>
        <dbReference type="Proteomes" id="UP000273828"/>
    </source>
</evidence>
<dbReference type="RefSeq" id="WP_124178874.1">
    <property type="nucleotide sequence ID" value="NZ_REFY01000004.1"/>
</dbReference>
<name>A0A3N6MUV0_9EURY</name>
<dbReference type="EMBL" id="REFY01000004">
    <property type="protein sequence ID" value="RQG89182.1"/>
    <property type="molecule type" value="Genomic_DNA"/>
</dbReference>
<dbReference type="Proteomes" id="UP000273828">
    <property type="component" value="Unassembled WGS sequence"/>
</dbReference>
<organism evidence="2 3">
    <name type="scientific">Natrarchaeobius halalkaliphilus</name>
    <dbReference type="NCBI Taxonomy" id="1679091"/>
    <lineage>
        <taxon>Archaea</taxon>
        <taxon>Methanobacteriati</taxon>
        <taxon>Methanobacteriota</taxon>
        <taxon>Stenosarchaea group</taxon>
        <taxon>Halobacteria</taxon>
        <taxon>Halobacteriales</taxon>
        <taxon>Natrialbaceae</taxon>
        <taxon>Natrarchaeobius</taxon>
    </lineage>
</organism>
<comment type="caution">
    <text evidence="2">The sequence shown here is derived from an EMBL/GenBank/DDBJ whole genome shotgun (WGS) entry which is preliminary data.</text>
</comment>
<reference evidence="2 3" key="1">
    <citation type="submission" date="2018-10" db="EMBL/GenBank/DDBJ databases">
        <title>Natrarchaeobius chitinivorans gen. nov., sp. nov., and Natrarchaeobius haloalkaliphilus sp. nov., alkaliphilic, chitin-utilizing haloarchaea from hypersaline alkaline lakes.</title>
        <authorList>
            <person name="Sorokin D.Y."/>
            <person name="Elcheninov A.G."/>
            <person name="Kostrikina N.A."/>
            <person name="Bale N.J."/>
            <person name="Sinninghe Damste J.S."/>
            <person name="Khijniak T.V."/>
            <person name="Kublanov I.V."/>
            <person name="Toshchakov S.V."/>
        </authorList>
    </citation>
    <scope>NUCLEOTIDE SEQUENCE [LARGE SCALE GENOMIC DNA]</scope>
    <source>
        <strain evidence="2 3">AArcht-Sl</strain>
    </source>
</reference>
<evidence type="ECO:0000256" key="1">
    <source>
        <dbReference type="SAM" id="MobiDB-lite"/>
    </source>
</evidence>
<sequence length="227" mass="22889">MTRKTLLAAILAAAMILSAFAPLGVAAANSDEPTDELSLVVSGDGVVTVTANESPIENVTVGVSTDDNESYAGTGEYSTDVNGTVELPESNESVTVTITASTSTDTVEATATLEPADENDEIDDGDDAPFGSLVSAYVDEQRNESSGPLGVLVANFVLENNPGNASDHAGPPDHAGGQSSDDEHDQGPPDHAGGPSDDDEHDRGPPDHAGGPSDDDDGGPPGQAGPP</sequence>
<feature type="region of interest" description="Disordered" evidence="1">
    <location>
        <begin position="161"/>
        <end position="227"/>
    </location>
</feature>
<dbReference type="OrthoDB" id="164068at2157"/>
<keyword evidence="3" id="KW-1185">Reference proteome</keyword>
<dbReference type="AlphaFoldDB" id="A0A3N6MUV0"/>
<accession>A0A3N6MUV0</accession>
<evidence type="ECO:0000313" key="2">
    <source>
        <dbReference type="EMBL" id="RQG89182.1"/>
    </source>
</evidence>
<gene>
    <name evidence="2" type="ORF">EA462_12510</name>
</gene>